<proteinExistence type="predicted"/>
<keyword evidence="3" id="KW-0646">Protease inhibitor</keyword>
<dbReference type="FunFam" id="4.10.410.10:FF:000011">
    <property type="entry name" value="Tissue factor pathway inhibitor"/>
    <property type="match status" value="1"/>
</dbReference>
<dbReference type="RefSeq" id="XP_013413858.1">
    <property type="nucleotide sequence ID" value="XM_013558404.1"/>
</dbReference>
<dbReference type="InterPro" id="IPR020901">
    <property type="entry name" value="Prtase_inh_Kunz-CS"/>
</dbReference>
<evidence type="ECO:0000256" key="3">
    <source>
        <dbReference type="ARBA" id="ARBA00022690"/>
    </source>
</evidence>
<dbReference type="PRINTS" id="PR00759">
    <property type="entry name" value="BASICPTASE"/>
</dbReference>
<dbReference type="GO" id="GO:0050431">
    <property type="term" value="F:transforming growth factor beta binding"/>
    <property type="evidence" value="ECO:0007669"/>
    <property type="project" value="TreeGrafter"/>
</dbReference>
<dbReference type="Pfam" id="PF01826">
    <property type="entry name" value="TIL"/>
    <property type="match status" value="1"/>
</dbReference>
<dbReference type="Pfam" id="PF00014">
    <property type="entry name" value="Kunitz_BPTI"/>
    <property type="match status" value="1"/>
</dbReference>
<evidence type="ECO:0000256" key="6">
    <source>
        <dbReference type="ARBA" id="ARBA00023157"/>
    </source>
</evidence>
<evidence type="ECO:0000256" key="7">
    <source>
        <dbReference type="SAM" id="MobiDB-lite"/>
    </source>
</evidence>
<dbReference type="Gene3D" id="4.10.410.10">
    <property type="entry name" value="Pancreatic trypsin inhibitor Kunitz domain"/>
    <property type="match status" value="1"/>
</dbReference>
<dbReference type="InterPro" id="IPR036084">
    <property type="entry name" value="Ser_inhib-like_sf"/>
</dbReference>
<evidence type="ECO:0000256" key="5">
    <source>
        <dbReference type="ARBA" id="ARBA00022900"/>
    </source>
</evidence>
<feature type="domain" description="BPTI/Kunitz inhibitor" evidence="9">
    <location>
        <begin position="72"/>
        <end position="122"/>
    </location>
</feature>
<gene>
    <name evidence="11" type="primary">LOC106176150</name>
</gene>
<evidence type="ECO:0000313" key="10">
    <source>
        <dbReference type="Proteomes" id="UP000085678"/>
    </source>
</evidence>
<dbReference type="InterPro" id="IPR036880">
    <property type="entry name" value="Kunitz_BPTI_sf"/>
</dbReference>
<comment type="subcellular location">
    <subcellularLocation>
        <location evidence="1">Secreted</location>
    </subcellularLocation>
</comment>
<keyword evidence="5" id="KW-0722">Serine protease inhibitor</keyword>
<dbReference type="OrthoDB" id="4473401at2759"/>
<dbReference type="SUPFAM" id="SSF57362">
    <property type="entry name" value="BPTI-like"/>
    <property type="match status" value="1"/>
</dbReference>
<dbReference type="PROSITE" id="PS00280">
    <property type="entry name" value="BPTI_KUNITZ_1"/>
    <property type="match status" value="1"/>
</dbReference>
<feature type="chain" id="PRO_5010328109" evidence="8">
    <location>
        <begin position="22"/>
        <end position="239"/>
    </location>
</feature>
<evidence type="ECO:0000256" key="8">
    <source>
        <dbReference type="SAM" id="SignalP"/>
    </source>
</evidence>
<evidence type="ECO:0000256" key="1">
    <source>
        <dbReference type="ARBA" id="ARBA00004613"/>
    </source>
</evidence>
<dbReference type="SUPFAM" id="SSF57567">
    <property type="entry name" value="Serine protease inhibitors"/>
    <property type="match status" value="1"/>
</dbReference>
<sequence>MDMPAAVVVFSMFCLVGLATAQQVGGPCLSNNPCGPGTRCVQDTIFCVRAPCPQPAPRCVPDGLGQTSNQVCTLGKDVGPCRAKLDRFHYNANAGRCEQFDYGGCRGNGNNFRSRAECENTCMVPRIGGQTRVQTTDPLPPRNPLQRPRRPPGPSQVCPDGLVFSNCGLTCTRTCSNPSPRCVTTCKPGCMCPMERPFFENGRCVTRNECRLLATRVGLPVRNPNVPCRFDSFSGRLVC</sequence>
<dbReference type="KEGG" id="lak:106176150"/>
<protein>
    <submittedName>
        <fullName evidence="11">Papilin</fullName>
    </submittedName>
</protein>
<keyword evidence="6" id="KW-1015">Disulfide bond</keyword>
<evidence type="ECO:0000256" key="2">
    <source>
        <dbReference type="ARBA" id="ARBA00022525"/>
    </source>
</evidence>
<dbReference type="PROSITE" id="PS50279">
    <property type="entry name" value="BPTI_KUNITZ_2"/>
    <property type="match status" value="1"/>
</dbReference>
<evidence type="ECO:0000313" key="11">
    <source>
        <dbReference type="RefSeq" id="XP_013413858.1"/>
    </source>
</evidence>
<organism evidence="10 11">
    <name type="scientific">Lingula anatina</name>
    <name type="common">Brachiopod</name>
    <name type="synonym">Lingula unguis</name>
    <dbReference type="NCBI Taxonomy" id="7574"/>
    <lineage>
        <taxon>Eukaryota</taxon>
        <taxon>Metazoa</taxon>
        <taxon>Spiralia</taxon>
        <taxon>Lophotrochozoa</taxon>
        <taxon>Brachiopoda</taxon>
        <taxon>Linguliformea</taxon>
        <taxon>Lingulata</taxon>
        <taxon>Lingulida</taxon>
        <taxon>Linguloidea</taxon>
        <taxon>Lingulidae</taxon>
        <taxon>Lingula</taxon>
    </lineage>
</organism>
<dbReference type="SMART" id="SM00131">
    <property type="entry name" value="KU"/>
    <property type="match status" value="1"/>
</dbReference>
<dbReference type="AlphaFoldDB" id="A0A1S3JU57"/>
<dbReference type="PANTHER" id="PTHR45938:SF11">
    <property type="entry name" value="WAP, KAZAL, IMMUNOGLOBULIN, KUNITZ AND NTR DOMAIN-CONTAINING PROTEIN 2-LIKE"/>
    <property type="match status" value="1"/>
</dbReference>
<evidence type="ECO:0000259" key="9">
    <source>
        <dbReference type="PROSITE" id="PS50279"/>
    </source>
</evidence>
<dbReference type="Proteomes" id="UP000085678">
    <property type="component" value="Unplaced"/>
</dbReference>
<reference evidence="11" key="1">
    <citation type="submission" date="2025-08" db="UniProtKB">
        <authorList>
            <consortium name="RefSeq"/>
        </authorList>
    </citation>
    <scope>IDENTIFICATION</scope>
    <source>
        <tissue evidence="11">Gonads</tissue>
    </source>
</reference>
<keyword evidence="4 8" id="KW-0732">Signal</keyword>
<keyword evidence="10" id="KW-1185">Reference proteome</keyword>
<dbReference type="GO" id="GO:0005615">
    <property type="term" value="C:extracellular space"/>
    <property type="evidence" value="ECO:0007669"/>
    <property type="project" value="TreeGrafter"/>
</dbReference>
<dbReference type="GO" id="GO:0004867">
    <property type="term" value="F:serine-type endopeptidase inhibitor activity"/>
    <property type="evidence" value="ECO:0007669"/>
    <property type="project" value="UniProtKB-KW"/>
</dbReference>
<keyword evidence="2" id="KW-0964">Secreted</keyword>
<name>A0A1S3JU57_LINAN</name>
<dbReference type="PANTHER" id="PTHR45938">
    <property type="entry name" value="ACP24A4-RELATED"/>
    <property type="match status" value="1"/>
</dbReference>
<accession>A0A1S3JU57</accession>
<dbReference type="InterPro" id="IPR002919">
    <property type="entry name" value="TIL_dom"/>
</dbReference>
<dbReference type="CDD" id="cd19941">
    <property type="entry name" value="TIL"/>
    <property type="match status" value="1"/>
</dbReference>
<dbReference type="GO" id="GO:0048019">
    <property type="term" value="F:receptor antagonist activity"/>
    <property type="evidence" value="ECO:0007669"/>
    <property type="project" value="TreeGrafter"/>
</dbReference>
<evidence type="ECO:0000256" key="4">
    <source>
        <dbReference type="ARBA" id="ARBA00022729"/>
    </source>
</evidence>
<dbReference type="InParanoid" id="A0A1S3JU57"/>
<feature type="signal peptide" evidence="8">
    <location>
        <begin position="1"/>
        <end position="21"/>
    </location>
</feature>
<dbReference type="InterPro" id="IPR002223">
    <property type="entry name" value="Kunitz_BPTI"/>
</dbReference>
<dbReference type="CDD" id="cd00109">
    <property type="entry name" value="Kunitz-type"/>
    <property type="match status" value="1"/>
</dbReference>
<dbReference type="GeneID" id="106176150"/>
<feature type="region of interest" description="Disordered" evidence="7">
    <location>
        <begin position="130"/>
        <end position="155"/>
    </location>
</feature>
<dbReference type="Gene3D" id="2.10.25.10">
    <property type="entry name" value="Laminin"/>
    <property type="match status" value="1"/>
</dbReference>